<accession>A0ABP1FN23</accession>
<dbReference type="Proteomes" id="UP001497392">
    <property type="component" value="Unassembled WGS sequence"/>
</dbReference>
<evidence type="ECO:0000313" key="8">
    <source>
        <dbReference type="EMBL" id="CAL5220005.1"/>
    </source>
</evidence>
<feature type="transmembrane region" description="Helical" evidence="6">
    <location>
        <begin position="176"/>
        <end position="192"/>
    </location>
</feature>
<dbReference type="InterPro" id="IPR003388">
    <property type="entry name" value="Reticulon"/>
</dbReference>
<feature type="transmembrane region" description="Helical" evidence="6">
    <location>
        <begin position="198"/>
        <end position="218"/>
    </location>
</feature>
<keyword evidence="5 6" id="KW-0472">Membrane</keyword>
<evidence type="ECO:0000256" key="5">
    <source>
        <dbReference type="ARBA" id="ARBA00023136"/>
    </source>
</evidence>
<keyword evidence="9" id="KW-1185">Reference proteome</keyword>
<evidence type="ECO:0000256" key="1">
    <source>
        <dbReference type="ARBA" id="ARBA00004477"/>
    </source>
</evidence>
<dbReference type="EMBL" id="CAXHTA020000002">
    <property type="protein sequence ID" value="CAL5220005.1"/>
    <property type="molecule type" value="Genomic_DNA"/>
</dbReference>
<comment type="subcellular location">
    <subcellularLocation>
        <location evidence="1 6">Endoplasmic reticulum membrane</location>
        <topology evidence="1 6">Multi-pass membrane protein</topology>
    </subcellularLocation>
</comment>
<dbReference type="PROSITE" id="PS50845">
    <property type="entry name" value="RETICULON"/>
    <property type="match status" value="1"/>
</dbReference>
<reference evidence="8 9" key="1">
    <citation type="submission" date="2024-06" db="EMBL/GenBank/DDBJ databases">
        <authorList>
            <person name="Kraege A."/>
            <person name="Thomma B."/>
        </authorList>
    </citation>
    <scope>NUCLEOTIDE SEQUENCE [LARGE SCALE GENOMIC DNA]</scope>
</reference>
<keyword evidence="4 6" id="KW-1133">Transmembrane helix</keyword>
<evidence type="ECO:0000259" key="7">
    <source>
        <dbReference type="PROSITE" id="PS50845"/>
    </source>
</evidence>
<evidence type="ECO:0000256" key="3">
    <source>
        <dbReference type="ARBA" id="ARBA00022824"/>
    </source>
</evidence>
<keyword evidence="2 6" id="KW-0812">Transmembrane</keyword>
<feature type="domain" description="Reticulon" evidence="7">
    <location>
        <begin position="73"/>
        <end position="306"/>
    </location>
</feature>
<evidence type="ECO:0000313" key="9">
    <source>
        <dbReference type="Proteomes" id="UP001497392"/>
    </source>
</evidence>
<comment type="caution">
    <text evidence="8">The sequence shown here is derived from an EMBL/GenBank/DDBJ whole genome shotgun (WGS) entry which is preliminary data.</text>
</comment>
<evidence type="ECO:0000256" key="6">
    <source>
        <dbReference type="RuleBase" id="RU363132"/>
    </source>
</evidence>
<protein>
    <recommendedName>
        <fullName evidence="6">Reticulon-like protein</fullName>
    </recommendedName>
</protein>
<organism evidence="8 9">
    <name type="scientific">Coccomyxa viridis</name>
    <dbReference type="NCBI Taxonomy" id="1274662"/>
    <lineage>
        <taxon>Eukaryota</taxon>
        <taxon>Viridiplantae</taxon>
        <taxon>Chlorophyta</taxon>
        <taxon>core chlorophytes</taxon>
        <taxon>Trebouxiophyceae</taxon>
        <taxon>Trebouxiophyceae incertae sedis</taxon>
        <taxon>Coccomyxaceae</taxon>
        <taxon>Coccomyxa</taxon>
    </lineage>
</organism>
<proteinExistence type="predicted"/>
<sequence>MDAEGDISMTPPATSLRHLSFEETPEPAVTRARLNAVSFKEDRAPFIHDASATFTVDQPAKATISESRQWKKVKEIVQWKNPALSALVLLLGSFCALAGEFILRGDHKVTPLKAISYLVLGDMAVNTLRSMVSSQWQDKAAWSTSAVIASAAEGAKQAVLRLATLHDDLLSAKDPVLTLRLAGAFCMLAVLSNVFSMWRIICLGFFGVFAWGMTWDMYGTRILEHYHKVVNAVQERWQALRLSRRQKAIALCVASLCVWAGSGWTMRLQVLLLGALTVRCNLKPAEVTAIISHAEPYMHSAKKRARRLSVAATDYVRRHSFGPVPLKDHEK</sequence>
<gene>
    <name evidence="8" type="primary">g1950</name>
    <name evidence="8" type="ORF">VP750_LOCUS1664</name>
</gene>
<keyword evidence="3 6" id="KW-0256">Endoplasmic reticulum</keyword>
<evidence type="ECO:0000256" key="4">
    <source>
        <dbReference type="ARBA" id="ARBA00022989"/>
    </source>
</evidence>
<feature type="transmembrane region" description="Helical" evidence="6">
    <location>
        <begin position="83"/>
        <end position="103"/>
    </location>
</feature>
<evidence type="ECO:0000256" key="2">
    <source>
        <dbReference type="ARBA" id="ARBA00022692"/>
    </source>
</evidence>
<name>A0ABP1FN23_9CHLO</name>
<dbReference type="Pfam" id="PF02453">
    <property type="entry name" value="Reticulon"/>
    <property type="match status" value="1"/>
</dbReference>